<reference evidence="1 2" key="1">
    <citation type="submission" date="2019-12" db="EMBL/GenBank/DDBJ databases">
        <title>Corynebacterium sp. nov., isolated from feces of the Anser Albifrons in China.</title>
        <authorList>
            <person name="Liu Q."/>
        </authorList>
    </citation>
    <scope>NUCLEOTIDE SEQUENCE [LARGE SCALE GENOMIC DNA]</scope>
    <source>
        <strain evidence="1 2">4H37-19</strain>
    </source>
</reference>
<dbReference type="AlphaFoldDB" id="A0A7H0SL42"/>
<name>A0A7H0SL42_9CORY</name>
<evidence type="ECO:0000313" key="2">
    <source>
        <dbReference type="Proteomes" id="UP000516320"/>
    </source>
</evidence>
<organism evidence="1 2">
    <name type="scientific">Corynebacterium poyangense</name>
    <dbReference type="NCBI Taxonomy" id="2684405"/>
    <lineage>
        <taxon>Bacteria</taxon>
        <taxon>Bacillati</taxon>
        <taxon>Actinomycetota</taxon>
        <taxon>Actinomycetes</taxon>
        <taxon>Mycobacteriales</taxon>
        <taxon>Corynebacteriaceae</taxon>
        <taxon>Corynebacterium</taxon>
    </lineage>
</organism>
<dbReference type="PROSITE" id="PS51257">
    <property type="entry name" value="PROKAR_LIPOPROTEIN"/>
    <property type="match status" value="1"/>
</dbReference>
<sequence length="170" mass="17717">MNVRSRQNVRKGLGGSALALAMLIGGSSVACADSPAQPASDVTSPTQTAGAIEQVNESTLILATPPGVKVAFGEAGSGPVITQNAKSEQLPVDVVDRNGIETTLVYLPHDKGVEIRAVERVTTREYRECQVPPADNPVSADLPVVGNDVSGVIQQLVEKSLVASFPTCFH</sequence>
<gene>
    <name evidence="1" type="ORF">GP475_00440</name>
</gene>
<accession>A0A7H0SL42</accession>
<dbReference type="RefSeq" id="WP_187974722.1">
    <property type="nucleotide sequence ID" value="NZ_CP046884.1"/>
</dbReference>
<dbReference type="KEGG" id="cpoy:GP475_00440"/>
<protein>
    <submittedName>
        <fullName evidence="1">Uncharacterized protein</fullName>
    </submittedName>
</protein>
<proteinExistence type="predicted"/>
<keyword evidence="2" id="KW-1185">Reference proteome</keyword>
<evidence type="ECO:0000313" key="1">
    <source>
        <dbReference type="EMBL" id="QNQ89267.1"/>
    </source>
</evidence>
<dbReference type="EMBL" id="CP046884">
    <property type="protein sequence ID" value="QNQ89267.1"/>
    <property type="molecule type" value="Genomic_DNA"/>
</dbReference>
<dbReference type="Proteomes" id="UP000516320">
    <property type="component" value="Chromosome"/>
</dbReference>